<organism evidence="1 2">
    <name type="scientific">Kocuria turfanensis</name>
    <dbReference type="NCBI Taxonomy" id="388357"/>
    <lineage>
        <taxon>Bacteria</taxon>
        <taxon>Bacillati</taxon>
        <taxon>Actinomycetota</taxon>
        <taxon>Actinomycetes</taxon>
        <taxon>Micrococcales</taxon>
        <taxon>Micrococcaceae</taxon>
        <taxon>Kocuria</taxon>
    </lineage>
</organism>
<reference evidence="1 2" key="1">
    <citation type="submission" date="2019-07" db="EMBL/GenBank/DDBJ databases">
        <title>Whole genome shotgun sequence of Kocuria turfanensis NBRC 107627.</title>
        <authorList>
            <person name="Hosoyama A."/>
            <person name="Uohara A."/>
            <person name="Ohji S."/>
            <person name="Ichikawa N."/>
        </authorList>
    </citation>
    <scope>NUCLEOTIDE SEQUENCE [LARGE SCALE GENOMIC DNA]</scope>
    <source>
        <strain evidence="1 2">NBRC 107627</strain>
    </source>
</reference>
<keyword evidence="2" id="KW-1185">Reference proteome</keyword>
<gene>
    <name evidence="1" type="ORF">KTU01_30360</name>
</gene>
<dbReference type="RefSeq" id="WP_147017787.1">
    <property type="nucleotide sequence ID" value="NZ_BJZS01000100.1"/>
</dbReference>
<comment type="caution">
    <text evidence="1">The sequence shown here is derived from an EMBL/GenBank/DDBJ whole genome shotgun (WGS) entry which is preliminary data.</text>
</comment>
<dbReference type="AlphaFoldDB" id="A0A512IGS5"/>
<evidence type="ECO:0000313" key="2">
    <source>
        <dbReference type="Proteomes" id="UP000321103"/>
    </source>
</evidence>
<dbReference type="STRING" id="388357.GCA_001580365_01997"/>
<protein>
    <submittedName>
        <fullName evidence="1">Uncharacterized protein</fullName>
    </submittedName>
</protein>
<proteinExistence type="predicted"/>
<dbReference type="Proteomes" id="UP000321103">
    <property type="component" value="Unassembled WGS sequence"/>
</dbReference>
<evidence type="ECO:0000313" key="1">
    <source>
        <dbReference type="EMBL" id="GEO96913.1"/>
    </source>
</evidence>
<dbReference type="EMBL" id="BJZS01000100">
    <property type="protein sequence ID" value="GEO96913.1"/>
    <property type="molecule type" value="Genomic_DNA"/>
</dbReference>
<sequence length="90" mass="9006">MRLVMVSSLDALSRRRACASLAEALHRAAATEAAGADVVPAGPATVLAATGADLDAAELTGLLAACQLTEEELRSGITGLSDPFGISSPN</sequence>
<name>A0A512IGS5_9MICC</name>
<accession>A0A512IGS5</accession>